<dbReference type="Gene3D" id="3.30.60.110">
    <property type="match status" value="1"/>
</dbReference>
<proteinExistence type="predicted"/>
<dbReference type="Gene3D" id="3.30.1540.10">
    <property type="entry name" value="formyl-coa transferase, domain 3"/>
    <property type="match status" value="1"/>
</dbReference>
<reference evidence="1 2" key="1">
    <citation type="submission" date="2017-11" db="EMBL/GenBank/DDBJ databases">
        <title>Streptomyces carmine sp. nov., a novel actinomycete isolated from Sophora alopecuroides in Xinjiang, China.</title>
        <authorList>
            <person name="Wang Y."/>
            <person name="Luo X."/>
            <person name="Wan C."/>
            <person name="Zhang L."/>
        </authorList>
    </citation>
    <scope>NUCLEOTIDE SEQUENCE [LARGE SCALE GENOMIC DNA]</scope>
    <source>
        <strain evidence="1 2">TRM SA0054</strain>
    </source>
</reference>
<dbReference type="InterPro" id="IPR050509">
    <property type="entry name" value="CoA-transferase_III"/>
</dbReference>
<protein>
    <submittedName>
        <fullName evidence="1">Carnitine dehydratase</fullName>
    </submittedName>
</protein>
<dbReference type="Proteomes" id="UP000230407">
    <property type="component" value="Unassembled WGS sequence"/>
</dbReference>
<dbReference type="PANTHER" id="PTHR48228:SF5">
    <property type="entry name" value="ALPHA-METHYLACYL-COA RACEMASE"/>
    <property type="match status" value="1"/>
</dbReference>
<comment type="caution">
    <text evidence="1">The sequence shown here is derived from an EMBL/GenBank/DDBJ whole genome shotgun (WGS) entry which is preliminary data.</text>
</comment>
<gene>
    <name evidence="1" type="ORF">CUT44_24845</name>
</gene>
<dbReference type="PANTHER" id="PTHR48228">
    <property type="entry name" value="SUCCINYL-COA--D-CITRAMALATE COA-TRANSFERASE"/>
    <property type="match status" value="1"/>
</dbReference>
<dbReference type="GO" id="GO:0003824">
    <property type="term" value="F:catalytic activity"/>
    <property type="evidence" value="ECO:0007669"/>
    <property type="project" value="InterPro"/>
</dbReference>
<dbReference type="InterPro" id="IPR044855">
    <property type="entry name" value="CoA-Trfase_III_dom3_sf"/>
</dbReference>
<dbReference type="InterPro" id="IPR023606">
    <property type="entry name" value="CoA-Trfase_III_dom_1_sf"/>
</dbReference>
<dbReference type="SUPFAM" id="SSF89796">
    <property type="entry name" value="CoA-transferase family III (CaiB/BaiF)"/>
    <property type="match status" value="1"/>
</dbReference>
<dbReference type="RefSeq" id="WP_100204167.1">
    <property type="nucleotide sequence ID" value="NZ_PGGW01000067.1"/>
</dbReference>
<dbReference type="Pfam" id="PF02515">
    <property type="entry name" value="CoA_transf_3"/>
    <property type="match status" value="1"/>
</dbReference>
<dbReference type="AlphaFoldDB" id="A0A2M8LSH6"/>
<sequence>MTHQESRRTPAGAPAAAGPLAGVRVVELAGLGPAPFCGMLLADLGADVVVVDRPGPADEETARHNLLNRGKRSVVADLKDPAGRRTVLGLAARADVLIEGFRPGVAERLGVGPRQCHDRNPALVYGRMTGWGQDGPLAHSAGHDIGYIALTGALHAVGRAGEAPRVPLNLVGDFGGGGMYLAVGVLGALLRARQDGTGQVVDAAIVDGASHLTTILYGMLAAGQWRDERGVNLLDSGVPYYDVYETADGGHMGVGALEPRFYAEFVRLLGVRDQVPPHREPSVWPQLRKVFAEAFRTRTRREWTEVFAGTDACVAPVLSFQEALADPHLTARGTFTTVGGVPQPAPAPRFSGTPAAVPGRPPVPGEHGAEVLAEWDVAGAAG</sequence>
<dbReference type="InterPro" id="IPR003673">
    <property type="entry name" value="CoA-Trfase_fam_III"/>
</dbReference>
<name>A0A2M8LSH6_9ACTN</name>
<organism evidence="1 2">
    <name type="scientific">Streptomyces carminius</name>
    <dbReference type="NCBI Taxonomy" id="2665496"/>
    <lineage>
        <taxon>Bacteria</taxon>
        <taxon>Bacillati</taxon>
        <taxon>Actinomycetota</taxon>
        <taxon>Actinomycetes</taxon>
        <taxon>Kitasatosporales</taxon>
        <taxon>Streptomycetaceae</taxon>
        <taxon>Streptomyces</taxon>
    </lineage>
</organism>
<accession>A0A2M8LSH6</accession>
<dbReference type="EMBL" id="PGGW01000067">
    <property type="protein sequence ID" value="PJE94911.1"/>
    <property type="molecule type" value="Genomic_DNA"/>
</dbReference>
<dbReference type="Gene3D" id="3.40.50.10540">
    <property type="entry name" value="Crotonobetainyl-coa:carnitine coa-transferase, domain 1"/>
    <property type="match status" value="1"/>
</dbReference>
<evidence type="ECO:0000313" key="1">
    <source>
        <dbReference type="EMBL" id="PJE94911.1"/>
    </source>
</evidence>
<evidence type="ECO:0000313" key="2">
    <source>
        <dbReference type="Proteomes" id="UP000230407"/>
    </source>
</evidence>
<keyword evidence="2" id="KW-1185">Reference proteome</keyword>